<gene>
    <name evidence="8" type="ORF">H9646_03610</name>
</gene>
<dbReference type="InterPro" id="IPR051310">
    <property type="entry name" value="MCP_chemotaxis"/>
</dbReference>
<feature type="domain" description="Methyl-accepting transducer" evidence="6">
    <location>
        <begin position="275"/>
        <end position="504"/>
    </location>
</feature>
<keyword evidence="5" id="KW-1133">Transmembrane helix</keyword>
<evidence type="ECO:0000313" key="9">
    <source>
        <dbReference type="Proteomes" id="UP000634919"/>
    </source>
</evidence>
<feature type="transmembrane region" description="Helical" evidence="5">
    <location>
        <begin position="196"/>
        <end position="218"/>
    </location>
</feature>
<dbReference type="Gene3D" id="1.10.287.950">
    <property type="entry name" value="Methyl-accepting chemotaxis protein"/>
    <property type="match status" value="1"/>
</dbReference>
<dbReference type="SMART" id="SM00304">
    <property type="entry name" value="HAMP"/>
    <property type="match status" value="1"/>
</dbReference>
<evidence type="ECO:0000256" key="3">
    <source>
        <dbReference type="PROSITE-ProRule" id="PRU00284"/>
    </source>
</evidence>
<evidence type="ECO:0000313" key="8">
    <source>
        <dbReference type="EMBL" id="MBD7959557.1"/>
    </source>
</evidence>
<keyword evidence="5" id="KW-0812">Transmembrane</keyword>
<proteinExistence type="inferred from homology"/>
<dbReference type="SUPFAM" id="SSF58104">
    <property type="entry name" value="Methyl-accepting chemotaxis protein (MCP) signaling domain"/>
    <property type="match status" value="1"/>
</dbReference>
<dbReference type="Pfam" id="PF00015">
    <property type="entry name" value="MCPsignal"/>
    <property type="match status" value="1"/>
</dbReference>
<accession>A0ABR8S7V9</accession>
<dbReference type="PROSITE" id="PS50111">
    <property type="entry name" value="CHEMOTAXIS_TRANSDUC_2"/>
    <property type="match status" value="1"/>
</dbReference>
<protein>
    <submittedName>
        <fullName evidence="8">HAMP domain-containing protein</fullName>
    </submittedName>
</protein>
<feature type="coiled-coil region" evidence="4">
    <location>
        <begin position="490"/>
        <end position="520"/>
    </location>
</feature>
<evidence type="ECO:0000259" key="6">
    <source>
        <dbReference type="PROSITE" id="PS50111"/>
    </source>
</evidence>
<keyword evidence="4" id="KW-0175">Coiled coil</keyword>
<evidence type="ECO:0000256" key="2">
    <source>
        <dbReference type="ARBA" id="ARBA00029447"/>
    </source>
</evidence>
<dbReference type="PROSITE" id="PS50885">
    <property type="entry name" value="HAMP"/>
    <property type="match status" value="1"/>
</dbReference>
<comment type="similarity">
    <text evidence="2">Belongs to the methyl-accepting chemotaxis (MCP) protein family.</text>
</comment>
<dbReference type="Proteomes" id="UP000634919">
    <property type="component" value="Unassembled WGS sequence"/>
</dbReference>
<name>A0ABR8S7V9_9BURK</name>
<keyword evidence="9" id="KW-1185">Reference proteome</keyword>
<dbReference type="InterPro" id="IPR004089">
    <property type="entry name" value="MCPsignal_dom"/>
</dbReference>
<dbReference type="PANTHER" id="PTHR43531:SF14">
    <property type="entry name" value="METHYL-ACCEPTING CHEMOTAXIS PROTEIN I-RELATED"/>
    <property type="match status" value="1"/>
</dbReference>
<dbReference type="CDD" id="cd06225">
    <property type="entry name" value="HAMP"/>
    <property type="match status" value="1"/>
</dbReference>
<organism evidence="8 9">
    <name type="scientific">Comamonas avium</name>
    <dbReference type="NCBI Taxonomy" id="2762231"/>
    <lineage>
        <taxon>Bacteria</taxon>
        <taxon>Pseudomonadati</taxon>
        <taxon>Pseudomonadota</taxon>
        <taxon>Betaproteobacteria</taxon>
        <taxon>Burkholderiales</taxon>
        <taxon>Comamonadaceae</taxon>
        <taxon>Comamonas</taxon>
    </lineage>
</organism>
<evidence type="ECO:0000259" key="7">
    <source>
        <dbReference type="PROSITE" id="PS50885"/>
    </source>
</evidence>
<dbReference type="SMART" id="SM00283">
    <property type="entry name" value="MA"/>
    <property type="match status" value="1"/>
</dbReference>
<comment type="caution">
    <text evidence="8">The sequence shown here is derived from an EMBL/GenBank/DDBJ whole genome shotgun (WGS) entry which is preliminary data.</text>
</comment>
<dbReference type="InterPro" id="IPR024478">
    <property type="entry name" value="HlyB_4HB_MCP"/>
</dbReference>
<keyword evidence="1" id="KW-0488">Methylation</keyword>
<dbReference type="InterPro" id="IPR004090">
    <property type="entry name" value="Chemotax_Me-accpt_rcpt"/>
</dbReference>
<keyword evidence="3" id="KW-0807">Transducer</keyword>
<dbReference type="RefSeq" id="WP_191721973.1">
    <property type="nucleotide sequence ID" value="NZ_JACSQK010000002.1"/>
</dbReference>
<dbReference type="EMBL" id="JACSQK010000002">
    <property type="protein sequence ID" value="MBD7959557.1"/>
    <property type="molecule type" value="Genomic_DNA"/>
</dbReference>
<dbReference type="Pfam" id="PF00672">
    <property type="entry name" value="HAMP"/>
    <property type="match status" value="1"/>
</dbReference>
<sequence>MDLFALMRMFTIKVRMLGAIAVVLVLLGLLGGAGMFGMFRLHDLNQSFLNGPFQQVGLMTKVQTSLALVRSLEKDMVIQYEQPEQLQKTHTDWQASLQAVRAAGEEFAKAAPQQDVQVIQTLLKHLDQYQELFVPVARQLLAGGYDSATVAQRVGRRASAEFVEAEKQLQSLEQLLQTQAQEAQARGVEVASQTQWLFILALIITTAVVAPLTLLNMVSICRPLQDAKRLADAIAQGDLTEKLDVVGKDEVSDLQNALKTMQTNLNGMVGRVRDASGNIATASQEIATGNGDLSARTEQTASNLQQTVASLLQLTSTVQQTASSAQTANQLSASASQTAAQGGTVVAQAVQSMHEIAASSRKIGDIIGLIDSIAFQTNILALNAAVEAARAGEQGRGFAVVAGEVRLLARRSAEAASDIKRLIQSSVNAVDGGVKHVESAGKTMQEVVGSIQRVGDIIGEITAAANEQSGGISQVNQAVGDIDRMTQQNAALVEESAAAAESLKEQAERLAGVVQQFKLDHQASAGYAQSHTGFSGVAQPQALRKPAQALLS</sequence>
<evidence type="ECO:0000256" key="1">
    <source>
        <dbReference type="ARBA" id="ARBA00022481"/>
    </source>
</evidence>
<dbReference type="Pfam" id="PF12729">
    <property type="entry name" value="4HB_MCP_1"/>
    <property type="match status" value="1"/>
</dbReference>
<evidence type="ECO:0000256" key="5">
    <source>
        <dbReference type="SAM" id="Phobius"/>
    </source>
</evidence>
<keyword evidence="5" id="KW-0472">Membrane</keyword>
<reference evidence="8 9" key="1">
    <citation type="submission" date="2020-08" db="EMBL/GenBank/DDBJ databases">
        <title>A Genomic Blueprint of the Chicken Gut Microbiome.</title>
        <authorList>
            <person name="Gilroy R."/>
            <person name="Ravi A."/>
            <person name="Getino M."/>
            <person name="Pursley I."/>
            <person name="Horton D.L."/>
            <person name="Alikhan N.-F."/>
            <person name="Baker D."/>
            <person name="Gharbi K."/>
            <person name="Hall N."/>
            <person name="Watson M."/>
            <person name="Adriaenssens E.M."/>
            <person name="Foster-Nyarko E."/>
            <person name="Jarju S."/>
            <person name="Secka A."/>
            <person name="Antonio M."/>
            <person name="Oren A."/>
            <person name="Chaudhuri R."/>
            <person name="La Ragione R.M."/>
            <person name="Hildebrand F."/>
            <person name="Pallen M.J."/>
        </authorList>
    </citation>
    <scope>NUCLEOTIDE SEQUENCE [LARGE SCALE GENOMIC DNA]</scope>
    <source>
        <strain evidence="8 9">Sa2CVA6</strain>
    </source>
</reference>
<dbReference type="PANTHER" id="PTHR43531">
    <property type="entry name" value="PROTEIN ICFG"/>
    <property type="match status" value="1"/>
</dbReference>
<dbReference type="CDD" id="cd11386">
    <property type="entry name" value="MCP_signal"/>
    <property type="match status" value="1"/>
</dbReference>
<feature type="coiled-coil region" evidence="4">
    <location>
        <begin position="155"/>
        <end position="186"/>
    </location>
</feature>
<feature type="domain" description="HAMP" evidence="7">
    <location>
        <begin position="218"/>
        <end position="270"/>
    </location>
</feature>
<dbReference type="PRINTS" id="PR00260">
    <property type="entry name" value="CHEMTRNSDUCR"/>
</dbReference>
<dbReference type="InterPro" id="IPR003660">
    <property type="entry name" value="HAMP_dom"/>
</dbReference>
<evidence type="ECO:0000256" key="4">
    <source>
        <dbReference type="SAM" id="Coils"/>
    </source>
</evidence>